<evidence type="ECO:0000256" key="1">
    <source>
        <dbReference type="SAM" id="SignalP"/>
    </source>
</evidence>
<feature type="chain" id="PRO_5047286580" description="PepSY domain-containing protein" evidence="1">
    <location>
        <begin position="21"/>
        <end position="177"/>
    </location>
</feature>
<gene>
    <name evidence="2" type="ORF">H2201_008251</name>
</gene>
<dbReference type="Proteomes" id="UP001172684">
    <property type="component" value="Unassembled WGS sequence"/>
</dbReference>
<dbReference type="EMBL" id="JAPDRL010000105">
    <property type="protein sequence ID" value="KAJ9657200.1"/>
    <property type="molecule type" value="Genomic_DNA"/>
</dbReference>
<keyword evidence="3" id="KW-1185">Reference proteome</keyword>
<evidence type="ECO:0000313" key="3">
    <source>
        <dbReference type="Proteomes" id="UP001172684"/>
    </source>
</evidence>
<accession>A0ABQ9NH30</accession>
<sequence>MFAILPIILALFSCINFAFAAPAQSFNSNELAKRVAEAANDGIEIVASLTDDRMRKLAFWQDGVLAGYMVEKPDDGDASTIDFTFTDADGNVLDLGAEDEDDNPLAKRQASWIRIGIKLARIFKRWGTRAWNFFYCIGLNATWKCADNFLNCATQGQAPWSCADGLICVGAAAVKCR</sequence>
<comment type="caution">
    <text evidence="2">The sequence shown here is derived from an EMBL/GenBank/DDBJ whole genome shotgun (WGS) entry which is preliminary data.</text>
</comment>
<reference evidence="2" key="1">
    <citation type="submission" date="2022-10" db="EMBL/GenBank/DDBJ databases">
        <title>Culturing micro-colonial fungi from biological soil crusts in the Mojave desert and describing Neophaeococcomyces mojavensis, and introducing the new genera and species Taxawa tesnikishii.</title>
        <authorList>
            <person name="Kurbessoian T."/>
            <person name="Stajich J.E."/>
        </authorList>
    </citation>
    <scope>NUCLEOTIDE SEQUENCE</scope>
    <source>
        <strain evidence="2">TK_1</strain>
    </source>
</reference>
<keyword evidence="1" id="KW-0732">Signal</keyword>
<organism evidence="2 3">
    <name type="scientific">Coniosporium apollinis</name>
    <dbReference type="NCBI Taxonomy" id="61459"/>
    <lineage>
        <taxon>Eukaryota</taxon>
        <taxon>Fungi</taxon>
        <taxon>Dikarya</taxon>
        <taxon>Ascomycota</taxon>
        <taxon>Pezizomycotina</taxon>
        <taxon>Dothideomycetes</taxon>
        <taxon>Dothideomycetes incertae sedis</taxon>
        <taxon>Coniosporium</taxon>
    </lineage>
</organism>
<name>A0ABQ9NH30_9PEZI</name>
<evidence type="ECO:0000313" key="2">
    <source>
        <dbReference type="EMBL" id="KAJ9657200.1"/>
    </source>
</evidence>
<protein>
    <recommendedName>
        <fullName evidence="4">PepSY domain-containing protein</fullName>
    </recommendedName>
</protein>
<evidence type="ECO:0008006" key="4">
    <source>
        <dbReference type="Google" id="ProtNLM"/>
    </source>
</evidence>
<feature type="signal peptide" evidence="1">
    <location>
        <begin position="1"/>
        <end position="20"/>
    </location>
</feature>
<proteinExistence type="predicted"/>